<dbReference type="InterPro" id="IPR009057">
    <property type="entry name" value="Homeodomain-like_sf"/>
</dbReference>
<dbReference type="InterPro" id="IPR035965">
    <property type="entry name" value="PAS-like_dom_sf"/>
</dbReference>
<dbReference type="SMART" id="SM00091">
    <property type="entry name" value="PAS"/>
    <property type="match status" value="1"/>
</dbReference>
<accession>I4D4Z2</accession>
<dbReference type="InterPro" id="IPR003593">
    <property type="entry name" value="AAA+_ATPase"/>
</dbReference>
<evidence type="ECO:0000256" key="5">
    <source>
        <dbReference type="ARBA" id="ARBA00023163"/>
    </source>
</evidence>
<keyword evidence="5" id="KW-0804">Transcription</keyword>
<dbReference type="SUPFAM" id="SSF46689">
    <property type="entry name" value="Homeodomain-like"/>
    <property type="match status" value="1"/>
</dbReference>
<reference evidence="8 9" key="1">
    <citation type="journal article" date="2012" name="J. Bacteriol.">
        <title>Complete genome sequences of Desulfosporosinus orientis DSM765T, Desulfosporosinus youngiae DSM17734T, Desulfosporosinus meridiei DSM13257T, and Desulfosporosinus acidiphilus DSM22704T.</title>
        <authorList>
            <person name="Pester M."/>
            <person name="Brambilla E."/>
            <person name="Alazard D."/>
            <person name="Rattei T."/>
            <person name="Weinmaier T."/>
            <person name="Han J."/>
            <person name="Lucas S."/>
            <person name="Lapidus A."/>
            <person name="Cheng J.F."/>
            <person name="Goodwin L."/>
            <person name="Pitluck S."/>
            <person name="Peters L."/>
            <person name="Ovchinnikova G."/>
            <person name="Teshima H."/>
            <person name="Detter J.C."/>
            <person name="Han C.S."/>
            <person name="Tapia R."/>
            <person name="Land M.L."/>
            <person name="Hauser L."/>
            <person name="Kyrpides N.C."/>
            <person name="Ivanova N.N."/>
            <person name="Pagani I."/>
            <person name="Huntmann M."/>
            <person name="Wei C.L."/>
            <person name="Davenport K.W."/>
            <person name="Daligault H."/>
            <person name="Chain P.S."/>
            <person name="Chen A."/>
            <person name="Mavromatis K."/>
            <person name="Markowitz V."/>
            <person name="Szeto E."/>
            <person name="Mikhailova N."/>
            <person name="Pati A."/>
            <person name="Wagner M."/>
            <person name="Woyke T."/>
            <person name="Ollivier B."/>
            <person name="Klenk H.P."/>
            <person name="Spring S."/>
            <person name="Loy A."/>
        </authorList>
    </citation>
    <scope>NUCLEOTIDE SEQUENCE [LARGE SCALE GENOMIC DNA]</scope>
    <source>
        <strain evidence="9">DSM 22704 / JCM 16185 / SJ4</strain>
    </source>
</reference>
<dbReference type="eggNOG" id="COG3829">
    <property type="taxonomic scope" value="Bacteria"/>
</dbReference>
<dbReference type="NCBIfam" id="TIGR00229">
    <property type="entry name" value="sensory_box"/>
    <property type="match status" value="1"/>
</dbReference>
<dbReference type="Pfam" id="PF00989">
    <property type="entry name" value="PAS"/>
    <property type="match status" value="1"/>
</dbReference>
<evidence type="ECO:0000256" key="1">
    <source>
        <dbReference type="ARBA" id="ARBA00022741"/>
    </source>
</evidence>
<evidence type="ECO:0000259" key="7">
    <source>
        <dbReference type="PROSITE" id="PS50112"/>
    </source>
</evidence>
<dbReference type="Pfam" id="PF00158">
    <property type="entry name" value="Sigma54_activat"/>
    <property type="match status" value="1"/>
</dbReference>
<dbReference type="InterPro" id="IPR002197">
    <property type="entry name" value="HTH_Fis"/>
</dbReference>
<dbReference type="KEGG" id="dai:Desaci_1889"/>
<dbReference type="SUPFAM" id="SSF55785">
    <property type="entry name" value="PYP-like sensor domain (PAS domain)"/>
    <property type="match status" value="1"/>
</dbReference>
<gene>
    <name evidence="8" type="ordered locus">Desaci_1889</name>
</gene>
<dbReference type="Gene3D" id="3.40.50.300">
    <property type="entry name" value="P-loop containing nucleotide triphosphate hydrolases"/>
    <property type="match status" value="1"/>
</dbReference>
<protein>
    <submittedName>
        <fullName evidence="8">PAS domain S-box</fullName>
    </submittedName>
</protein>
<dbReference type="InterPro" id="IPR002078">
    <property type="entry name" value="Sigma_54_int"/>
</dbReference>
<dbReference type="PROSITE" id="PS50112">
    <property type="entry name" value="PAS"/>
    <property type="match status" value="1"/>
</dbReference>
<dbReference type="STRING" id="646529.Desaci_1889"/>
<dbReference type="Pfam" id="PF06506">
    <property type="entry name" value="PrpR_N"/>
    <property type="match status" value="1"/>
</dbReference>
<keyword evidence="1" id="KW-0547">Nucleotide-binding</keyword>
<dbReference type="GO" id="GO:0043565">
    <property type="term" value="F:sequence-specific DNA binding"/>
    <property type="evidence" value="ECO:0007669"/>
    <property type="project" value="InterPro"/>
</dbReference>
<feature type="domain" description="Sigma-54 factor interaction" evidence="6">
    <location>
        <begin position="331"/>
        <end position="560"/>
    </location>
</feature>
<dbReference type="EMBL" id="CP003639">
    <property type="protein sequence ID" value="AFM40866.1"/>
    <property type="molecule type" value="Genomic_DNA"/>
</dbReference>
<dbReference type="PROSITE" id="PS50045">
    <property type="entry name" value="SIGMA54_INTERACT_4"/>
    <property type="match status" value="1"/>
</dbReference>
<organism evidence="8 9">
    <name type="scientific">Desulfosporosinus acidiphilus (strain DSM 22704 / JCM 16185 / SJ4)</name>
    <dbReference type="NCBI Taxonomy" id="646529"/>
    <lineage>
        <taxon>Bacteria</taxon>
        <taxon>Bacillati</taxon>
        <taxon>Bacillota</taxon>
        <taxon>Clostridia</taxon>
        <taxon>Eubacteriales</taxon>
        <taxon>Desulfitobacteriaceae</taxon>
        <taxon>Desulfosporosinus</taxon>
    </lineage>
</organism>
<dbReference type="InterPro" id="IPR025662">
    <property type="entry name" value="Sigma_54_int_dom_ATP-bd_1"/>
</dbReference>
<dbReference type="Pfam" id="PF02954">
    <property type="entry name" value="HTH_8"/>
    <property type="match status" value="1"/>
</dbReference>
<dbReference type="Gene3D" id="1.10.8.60">
    <property type="match status" value="1"/>
</dbReference>
<evidence type="ECO:0000313" key="9">
    <source>
        <dbReference type="Proteomes" id="UP000002892"/>
    </source>
</evidence>
<dbReference type="InterPro" id="IPR000014">
    <property type="entry name" value="PAS"/>
</dbReference>
<dbReference type="PANTHER" id="PTHR32071:SF57">
    <property type="entry name" value="C4-DICARBOXYLATE TRANSPORT TRANSCRIPTIONAL REGULATORY PROTEIN DCTD"/>
    <property type="match status" value="1"/>
</dbReference>
<dbReference type="PROSITE" id="PS00676">
    <property type="entry name" value="SIGMA54_INTERACT_2"/>
    <property type="match status" value="1"/>
</dbReference>
<dbReference type="Proteomes" id="UP000002892">
    <property type="component" value="Chromosome"/>
</dbReference>
<dbReference type="InterPro" id="IPR025943">
    <property type="entry name" value="Sigma_54_int_dom_ATP-bd_2"/>
</dbReference>
<keyword evidence="9" id="KW-1185">Reference proteome</keyword>
<dbReference type="SMART" id="SM00382">
    <property type="entry name" value="AAA"/>
    <property type="match status" value="1"/>
</dbReference>
<dbReference type="GO" id="GO:0000156">
    <property type="term" value="F:phosphorelay response regulator activity"/>
    <property type="evidence" value="ECO:0007669"/>
    <property type="project" value="InterPro"/>
</dbReference>
<dbReference type="InterPro" id="IPR025944">
    <property type="entry name" value="Sigma_54_int_dom_CS"/>
</dbReference>
<evidence type="ECO:0000256" key="3">
    <source>
        <dbReference type="ARBA" id="ARBA00023015"/>
    </source>
</evidence>
<dbReference type="Gene3D" id="1.10.10.60">
    <property type="entry name" value="Homeodomain-like"/>
    <property type="match status" value="1"/>
</dbReference>
<keyword evidence="3" id="KW-0805">Transcription regulation</keyword>
<dbReference type="Gene3D" id="3.30.450.20">
    <property type="entry name" value="PAS domain"/>
    <property type="match status" value="1"/>
</dbReference>
<dbReference type="OrthoDB" id="9803970at2"/>
<dbReference type="CDD" id="cd00130">
    <property type="entry name" value="PAS"/>
    <property type="match status" value="1"/>
</dbReference>
<evidence type="ECO:0000313" key="8">
    <source>
        <dbReference type="EMBL" id="AFM40866.1"/>
    </source>
</evidence>
<dbReference type="SUPFAM" id="SSF52540">
    <property type="entry name" value="P-loop containing nucleoside triphosphate hydrolases"/>
    <property type="match status" value="1"/>
</dbReference>
<dbReference type="PROSITE" id="PS00675">
    <property type="entry name" value="SIGMA54_INTERACT_1"/>
    <property type="match status" value="1"/>
</dbReference>
<evidence type="ECO:0000256" key="2">
    <source>
        <dbReference type="ARBA" id="ARBA00022840"/>
    </source>
</evidence>
<dbReference type="GO" id="GO:0006355">
    <property type="term" value="P:regulation of DNA-templated transcription"/>
    <property type="evidence" value="ECO:0007669"/>
    <property type="project" value="InterPro"/>
</dbReference>
<keyword evidence="4" id="KW-0238">DNA-binding</keyword>
<evidence type="ECO:0000256" key="4">
    <source>
        <dbReference type="ARBA" id="ARBA00023125"/>
    </source>
</evidence>
<sequence>MHKKTRNEPTIAVFSYHALTSLINKLQYKAPHPVRIIVIDCMLNDVLQKAEAMEKNKEVDVFVSAGGTAKLLSAELSIPLVEIKVTGFDLLAAFREAKLVSDTVGLIAYESKIPNLENFSELLNITIRQFTYQKFSDIEECLNLLKNEGINVVIGGSFLQEAISKKEFEGIKGIFIYSSDGVTRALDTAVQVAFSKQVEARKAEELRAILAFSYEGIIAVDRDGLITVINSSAEKIIGAAENKVIGQSVAKIFPNAKLTKVIQTNKPELNQIETVGKNKIVINRIPISVNSEVMGAVATFQNIGIIQEVEEKIRKSLYEKGFAAKTSIKDIIGNSEPIQKAKREAFLYAKNASSVLITGESGTGKELFAQSIHNASPRFRHPFVTINCAAIPDNLLESELFGYEEGAFTGAKKGGKPGLFELAHEGTVFLDEIGELSMSLQSRLLRVLEQREVLRIGGDHIRSVNIQVISATNKDLWEMTEKGYFRKDLYYRLNVLELRLPTLRARKSDIPLLVERFLTELCHDLTAKEIEKISRNAVFRNYDWPGNIRELRNMIERFAALYKEEDHEALLLSLFERLMLKGVGSNEQAEIIRVLKSVKGNKTEAAKKLGISRTTIWRKLRGYKETI</sequence>
<proteinExistence type="predicted"/>
<dbReference type="InterPro" id="IPR027417">
    <property type="entry name" value="P-loop_NTPase"/>
</dbReference>
<dbReference type="CDD" id="cd00009">
    <property type="entry name" value="AAA"/>
    <property type="match status" value="1"/>
</dbReference>
<keyword evidence="2" id="KW-0067">ATP-binding</keyword>
<name>I4D4Z2_DESAJ</name>
<dbReference type="InterPro" id="IPR058031">
    <property type="entry name" value="AAA_lid_NorR"/>
</dbReference>
<dbReference type="AlphaFoldDB" id="I4D4Z2"/>
<dbReference type="PROSITE" id="PS00688">
    <property type="entry name" value="SIGMA54_INTERACT_3"/>
    <property type="match status" value="1"/>
</dbReference>
<dbReference type="InterPro" id="IPR013767">
    <property type="entry name" value="PAS_fold"/>
</dbReference>
<dbReference type="GO" id="GO:0005524">
    <property type="term" value="F:ATP binding"/>
    <property type="evidence" value="ECO:0007669"/>
    <property type="project" value="UniProtKB-KW"/>
</dbReference>
<dbReference type="PRINTS" id="PR01590">
    <property type="entry name" value="HTHFIS"/>
</dbReference>
<dbReference type="Gene3D" id="3.40.50.2300">
    <property type="match status" value="1"/>
</dbReference>
<dbReference type="HOGENOM" id="CLU_000445_8_5_9"/>
<dbReference type="InterPro" id="IPR010524">
    <property type="entry name" value="Sig_transdc_resp-reg_PrpR_N"/>
</dbReference>
<dbReference type="SUPFAM" id="SSF159800">
    <property type="entry name" value="PrpR receptor domain-like"/>
    <property type="match status" value="1"/>
</dbReference>
<dbReference type="Gene3D" id="3.40.50.10660">
    <property type="entry name" value="PrpR receptor domain-like"/>
    <property type="match status" value="1"/>
</dbReference>
<dbReference type="PANTHER" id="PTHR32071">
    <property type="entry name" value="TRANSCRIPTIONAL REGULATORY PROTEIN"/>
    <property type="match status" value="1"/>
</dbReference>
<dbReference type="RefSeq" id="WP_014826872.1">
    <property type="nucleotide sequence ID" value="NC_018068.1"/>
</dbReference>
<dbReference type="FunFam" id="3.40.50.300:FF:000006">
    <property type="entry name" value="DNA-binding transcriptional regulator NtrC"/>
    <property type="match status" value="1"/>
</dbReference>
<feature type="domain" description="PAS" evidence="7">
    <location>
        <begin position="202"/>
        <end position="248"/>
    </location>
</feature>
<dbReference type="Pfam" id="PF25601">
    <property type="entry name" value="AAA_lid_14"/>
    <property type="match status" value="1"/>
</dbReference>
<evidence type="ECO:0000259" key="6">
    <source>
        <dbReference type="PROSITE" id="PS50045"/>
    </source>
</evidence>